<dbReference type="CDD" id="cd17502">
    <property type="entry name" value="MFS_Azr1_MDR_like"/>
    <property type="match status" value="1"/>
</dbReference>
<protein>
    <submittedName>
        <fullName evidence="10">Major facilitator superfamily protein</fullName>
    </submittedName>
</protein>
<evidence type="ECO:0000259" key="9">
    <source>
        <dbReference type="PROSITE" id="PS50850"/>
    </source>
</evidence>
<feature type="transmembrane region" description="Helical" evidence="8">
    <location>
        <begin position="125"/>
        <end position="143"/>
    </location>
</feature>
<evidence type="ECO:0000256" key="2">
    <source>
        <dbReference type="ARBA" id="ARBA00022448"/>
    </source>
</evidence>
<comment type="subcellular location">
    <subcellularLocation>
        <location evidence="1">Membrane</location>
        <topology evidence="1">Multi-pass membrane protein</topology>
    </subcellularLocation>
</comment>
<dbReference type="PRINTS" id="PR01036">
    <property type="entry name" value="TCRTETB"/>
</dbReference>
<keyword evidence="11" id="KW-1185">Reference proteome</keyword>
<reference evidence="10" key="2">
    <citation type="submission" date="2023-06" db="EMBL/GenBank/DDBJ databases">
        <authorList>
            <consortium name="Lawrence Berkeley National Laboratory"/>
            <person name="Haridas S."/>
            <person name="Hensen N."/>
            <person name="Bonometti L."/>
            <person name="Westerberg I."/>
            <person name="Brannstrom I.O."/>
            <person name="Guillou S."/>
            <person name="Cros-Aarteil S."/>
            <person name="Calhoun S."/>
            <person name="Kuo A."/>
            <person name="Mondo S."/>
            <person name="Pangilinan J."/>
            <person name="Riley R."/>
            <person name="Labutti K."/>
            <person name="Andreopoulos B."/>
            <person name="Lipzen A."/>
            <person name="Chen C."/>
            <person name="Yanf M."/>
            <person name="Daum C."/>
            <person name="Ng V."/>
            <person name="Clum A."/>
            <person name="Steindorff A."/>
            <person name="Ohm R."/>
            <person name="Martin F."/>
            <person name="Silar P."/>
            <person name="Natvig D."/>
            <person name="Lalanne C."/>
            <person name="Gautier V."/>
            <person name="Ament-Velasquez S.L."/>
            <person name="Kruys A."/>
            <person name="Hutchinson M.I."/>
            <person name="Powell A.J."/>
            <person name="Barry K."/>
            <person name="Miller A.N."/>
            <person name="Grigoriev I.V."/>
            <person name="Debuchy R."/>
            <person name="Gladieux P."/>
            <person name="Thoren M.H."/>
            <person name="Johannesson H."/>
        </authorList>
    </citation>
    <scope>NUCLEOTIDE SEQUENCE</scope>
    <source>
        <strain evidence="10">CBS 958.72</strain>
    </source>
</reference>
<dbReference type="SUPFAM" id="SSF103473">
    <property type="entry name" value="MFS general substrate transporter"/>
    <property type="match status" value="1"/>
</dbReference>
<keyword evidence="5 8" id="KW-0472">Membrane</keyword>
<evidence type="ECO:0000256" key="4">
    <source>
        <dbReference type="ARBA" id="ARBA00022989"/>
    </source>
</evidence>
<feature type="compositionally biased region" description="Basic and acidic residues" evidence="7">
    <location>
        <begin position="563"/>
        <end position="572"/>
    </location>
</feature>
<evidence type="ECO:0000313" key="10">
    <source>
        <dbReference type="EMBL" id="KAK3365580.1"/>
    </source>
</evidence>
<feature type="region of interest" description="Disordered" evidence="7">
    <location>
        <begin position="1"/>
        <end position="44"/>
    </location>
</feature>
<feature type="transmembrane region" description="Helical" evidence="8">
    <location>
        <begin position="94"/>
        <end position="113"/>
    </location>
</feature>
<keyword evidence="2" id="KW-0813">Transport</keyword>
<evidence type="ECO:0000256" key="5">
    <source>
        <dbReference type="ARBA" id="ARBA00023136"/>
    </source>
</evidence>
<dbReference type="PROSITE" id="PS50850">
    <property type="entry name" value="MFS"/>
    <property type="match status" value="1"/>
</dbReference>
<reference evidence="10" key="1">
    <citation type="journal article" date="2023" name="Mol. Phylogenet. Evol.">
        <title>Genome-scale phylogeny and comparative genomics of the fungal order Sordariales.</title>
        <authorList>
            <person name="Hensen N."/>
            <person name="Bonometti L."/>
            <person name="Westerberg I."/>
            <person name="Brannstrom I.O."/>
            <person name="Guillou S."/>
            <person name="Cros-Aarteil S."/>
            <person name="Calhoun S."/>
            <person name="Haridas S."/>
            <person name="Kuo A."/>
            <person name="Mondo S."/>
            <person name="Pangilinan J."/>
            <person name="Riley R."/>
            <person name="LaButti K."/>
            <person name="Andreopoulos B."/>
            <person name="Lipzen A."/>
            <person name="Chen C."/>
            <person name="Yan M."/>
            <person name="Daum C."/>
            <person name="Ng V."/>
            <person name="Clum A."/>
            <person name="Steindorff A."/>
            <person name="Ohm R.A."/>
            <person name="Martin F."/>
            <person name="Silar P."/>
            <person name="Natvig D.O."/>
            <person name="Lalanne C."/>
            <person name="Gautier V."/>
            <person name="Ament-Velasquez S.L."/>
            <person name="Kruys A."/>
            <person name="Hutchinson M.I."/>
            <person name="Powell A.J."/>
            <person name="Barry K."/>
            <person name="Miller A.N."/>
            <person name="Grigoriev I.V."/>
            <person name="Debuchy R."/>
            <person name="Gladieux P."/>
            <person name="Hiltunen Thoren M."/>
            <person name="Johannesson H."/>
        </authorList>
    </citation>
    <scope>NUCLEOTIDE SEQUENCE</scope>
    <source>
        <strain evidence="10">CBS 958.72</strain>
    </source>
</reference>
<feature type="region of interest" description="Disordered" evidence="7">
    <location>
        <begin position="563"/>
        <end position="586"/>
    </location>
</feature>
<dbReference type="PANTHER" id="PTHR23501">
    <property type="entry name" value="MAJOR FACILITATOR SUPERFAMILY"/>
    <property type="match status" value="1"/>
</dbReference>
<organism evidence="10 11">
    <name type="scientific">Lasiosphaeria ovina</name>
    <dbReference type="NCBI Taxonomy" id="92902"/>
    <lineage>
        <taxon>Eukaryota</taxon>
        <taxon>Fungi</taxon>
        <taxon>Dikarya</taxon>
        <taxon>Ascomycota</taxon>
        <taxon>Pezizomycotina</taxon>
        <taxon>Sordariomycetes</taxon>
        <taxon>Sordariomycetidae</taxon>
        <taxon>Sordariales</taxon>
        <taxon>Lasiosphaeriaceae</taxon>
        <taxon>Lasiosphaeria</taxon>
    </lineage>
</organism>
<proteinExistence type="predicted"/>
<feature type="transmembrane region" description="Helical" evidence="8">
    <location>
        <begin position="415"/>
        <end position="435"/>
    </location>
</feature>
<gene>
    <name evidence="10" type="ORF">B0T24DRAFT_597360</name>
</gene>
<dbReference type="InterPro" id="IPR011701">
    <property type="entry name" value="MFS"/>
</dbReference>
<dbReference type="PANTHER" id="PTHR23501:SF187">
    <property type="entry name" value="MAJOR FACILITATOR SUPERFAMILY (MFS) PROFILE DOMAIN-CONTAINING PROTEIN"/>
    <property type="match status" value="1"/>
</dbReference>
<accession>A0AAE0N0D1</accession>
<evidence type="ECO:0000256" key="3">
    <source>
        <dbReference type="ARBA" id="ARBA00022692"/>
    </source>
</evidence>
<keyword evidence="4 8" id="KW-1133">Transmembrane helix</keyword>
<feature type="transmembrane region" description="Helical" evidence="8">
    <location>
        <begin position="250"/>
        <end position="270"/>
    </location>
</feature>
<dbReference type="Gene3D" id="1.20.1720.10">
    <property type="entry name" value="Multidrug resistance protein D"/>
    <property type="match status" value="1"/>
</dbReference>
<feature type="transmembrane region" description="Helical" evidence="8">
    <location>
        <begin position="386"/>
        <end position="403"/>
    </location>
</feature>
<feature type="transmembrane region" description="Helical" evidence="8">
    <location>
        <begin position="526"/>
        <end position="544"/>
    </location>
</feature>
<dbReference type="InterPro" id="IPR036259">
    <property type="entry name" value="MFS_trans_sf"/>
</dbReference>
<feature type="transmembrane region" description="Helical" evidence="8">
    <location>
        <begin position="183"/>
        <end position="205"/>
    </location>
</feature>
<dbReference type="Pfam" id="PF07690">
    <property type="entry name" value="MFS_1"/>
    <property type="match status" value="1"/>
</dbReference>
<keyword evidence="3 8" id="KW-0812">Transmembrane</keyword>
<dbReference type="GO" id="GO:0022857">
    <property type="term" value="F:transmembrane transporter activity"/>
    <property type="evidence" value="ECO:0007669"/>
    <property type="project" value="InterPro"/>
</dbReference>
<feature type="transmembrane region" description="Helical" evidence="8">
    <location>
        <begin position="149"/>
        <end position="171"/>
    </location>
</feature>
<comment type="caution">
    <text evidence="10">The sequence shown here is derived from an EMBL/GenBank/DDBJ whole genome shotgun (WGS) entry which is preliminary data.</text>
</comment>
<sequence length="586" mass="62686">MSDQTTQPMAASPATASPKEKHASDSDGTAGAASLPETKPPLVPEVDQPAAKGWKFWMVFPPLCVATLLMALESTVTSTALPEIAAALNSGDNYVWFLNGYLLTATIFLPLYGQFADVFGRRWPTIFGVAVFTLGSGISGGAQSTGAMIAGRLVQGLGAAGITSMTQIIVGDLVPARERPKHMGVVFAVFGVGTALGPPVGGVIVAHDWRWVFWLNLPVGAVTLVMQFLFLKVAYVKRATLRERVRSIDWLGNVLLGASVVAVLIALSWADVRYPWSSWRVIVPLVVGFAGFLGFHLYEMSPWCAPVPAIAPYMWASRASAVGLVLSFLQSMLIYWRTYFLPLYFQAVLLASPARSGVLLLPTILMGIPAAIIGGGWLSRSGRYKPIHFFGFASTALATGLYIDLGKDSSLAKVVLYQIVCGLGGVLLSAMVPAIQAAHPQSRVAAATSTWNFYRSFGAIWGIAIPATVFNSRMAAEVQARVSDAKVRALIGSGDAYARVSSAFISSLPEPVQSQVVDAYRETLRLVWIVCLAFSVLALLLVFAEPEIPLKETLVSDYQLEGARKSQDDKEAAVATPPSGLEAEAK</sequence>
<feature type="transmembrane region" description="Helical" evidence="8">
    <location>
        <begin position="358"/>
        <end position="379"/>
    </location>
</feature>
<feature type="transmembrane region" description="Helical" evidence="8">
    <location>
        <begin position="211"/>
        <end position="230"/>
    </location>
</feature>
<feature type="transmembrane region" description="Helical" evidence="8">
    <location>
        <begin position="276"/>
        <end position="298"/>
    </location>
</feature>
<evidence type="ECO:0000256" key="1">
    <source>
        <dbReference type="ARBA" id="ARBA00004141"/>
    </source>
</evidence>
<dbReference type="Gene3D" id="1.20.1250.20">
    <property type="entry name" value="MFS general substrate transporter like domains"/>
    <property type="match status" value="1"/>
</dbReference>
<feature type="domain" description="Major facilitator superfamily (MFS) profile" evidence="9">
    <location>
        <begin position="59"/>
        <end position="549"/>
    </location>
</feature>
<dbReference type="EMBL" id="JAULSN010000008">
    <property type="protein sequence ID" value="KAK3365580.1"/>
    <property type="molecule type" value="Genomic_DNA"/>
</dbReference>
<dbReference type="AlphaFoldDB" id="A0AAE0N0D1"/>
<keyword evidence="6" id="KW-0325">Glycoprotein</keyword>
<dbReference type="GO" id="GO:0005886">
    <property type="term" value="C:plasma membrane"/>
    <property type="evidence" value="ECO:0007669"/>
    <property type="project" value="TreeGrafter"/>
</dbReference>
<feature type="transmembrane region" description="Helical" evidence="8">
    <location>
        <begin position="56"/>
        <end position="74"/>
    </location>
</feature>
<feature type="transmembrane region" description="Helical" evidence="8">
    <location>
        <begin position="319"/>
        <end position="338"/>
    </location>
</feature>
<dbReference type="Proteomes" id="UP001287356">
    <property type="component" value="Unassembled WGS sequence"/>
</dbReference>
<evidence type="ECO:0000313" key="11">
    <source>
        <dbReference type="Proteomes" id="UP001287356"/>
    </source>
</evidence>
<evidence type="ECO:0000256" key="6">
    <source>
        <dbReference type="ARBA" id="ARBA00023180"/>
    </source>
</evidence>
<evidence type="ECO:0000256" key="7">
    <source>
        <dbReference type="SAM" id="MobiDB-lite"/>
    </source>
</evidence>
<dbReference type="InterPro" id="IPR020846">
    <property type="entry name" value="MFS_dom"/>
</dbReference>
<evidence type="ECO:0000256" key="8">
    <source>
        <dbReference type="SAM" id="Phobius"/>
    </source>
</evidence>
<name>A0AAE0N0D1_9PEZI</name>